<proteinExistence type="predicted"/>
<organism evidence="1">
    <name type="scientific">Photobacterium damsela subsp. piscicida</name>
    <name type="common">Pasteurella piscicida</name>
    <dbReference type="NCBI Taxonomy" id="38294"/>
    <lineage>
        <taxon>Bacteria</taxon>
        <taxon>Pseudomonadati</taxon>
        <taxon>Pseudomonadota</taxon>
        <taxon>Gammaproteobacteria</taxon>
        <taxon>Vibrionales</taxon>
        <taxon>Vibrionaceae</taxon>
        <taxon>Photobacterium</taxon>
    </lineage>
</organism>
<gene>
    <name evidence="1" type="ORF">IC627_23175</name>
</gene>
<name>A0A1V1VIG4_PHODP</name>
<evidence type="ECO:0000313" key="1">
    <source>
        <dbReference type="EMBL" id="QOD59119.1"/>
    </source>
</evidence>
<keyword evidence="1" id="KW-0614">Plasmid</keyword>
<geneLocation type="plasmid" evidence="1">
    <name>unnamed3</name>
</geneLocation>
<sequence>MEEDKKLVSAIFGDGAEYFVASQIMLNLRQLVSIAPTSAPGWDLEVTHPLTGKSARIQVKFRSRIEKSTPHLRLRSGVNFDFLVLVETPLEVSADTHGQTSKQWFDGIDNVIFKLYPTWIISKKTADSLTYVSSNKNKESVVRSFRKPEHLFNWEIIKNSLL</sequence>
<dbReference type="RefSeq" id="WP_086959691.1">
    <property type="nucleotide sequence ID" value="NZ_BDMQ01000007.1"/>
</dbReference>
<dbReference type="Proteomes" id="UP000516656">
    <property type="component" value="Plasmid unnamed3"/>
</dbReference>
<dbReference type="AlphaFoldDB" id="A0A1V1VIG4"/>
<accession>A0A1V1VIG4</accession>
<protein>
    <submittedName>
        <fullName evidence="1">Uncharacterized protein</fullName>
    </submittedName>
</protein>
<reference evidence="1" key="1">
    <citation type="submission" date="2020-09" db="EMBL/GenBank/DDBJ databases">
        <title>Complete, closed and curated genome sequences of Photobacterium damselae subsp. piscicida isolates from Australia indicate localised evolution and additional plasmid-borne pathogenicity mechanisms.</title>
        <authorList>
            <person name="Baseggio L."/>
            <person name="Silayeva O."/>
            <person name="Buller N."/>
            <person name="Landos M."/>
            <person name="Engelstaedter J."/>
            <person name="Barnes A.C."/>
        </authorList>
    </citation>
    <scope>NUCLEOTIDE SEQUENCE [LARGE SCALE GENOMIC DNA]</scope>
    <source>
        <strain evidence="1">AS-16-0540-1</strain>
        <plasmid evidence="1">unnamed3</plasmid>
    </source>
</reference>
<dbReference type="EMBL" id="CP061859">
    <property type="protein sequence ID" value="QOD59119.1"/>
    <property type="molecule type" value="Genomic_DNA"/>
</dbReference>